<sequence>IKDHCKPRIKGSFGWTVCKTVLPGNWTSFCTISMIPYGNSSELIFNTVHVKDAGFYVCRVNNSSTFEFSQWSQLDVCDVTEVPESFQGSVDGVSESKLQICVEPRSQKLMPGSTLVLQCVAIGSPMPHYQWFKNESPLIHETKKHY</sequence>
<dbReference type="InterPro" id="IPR007110">
    <property type="entry name" value="Ig-like_dom"/>
</dbReference>
<dbReference type="SUPFAM" id="SSF48726">
    <property type="entry name" value="Immunoglobulin"/>
    <property type="match status" value="2"/>
</dbReference>
<dbReference type="AlphaFoldDB" id="A0A1A6H679"/>
<dbReference type="Proteomes" id="UP000092124">
    <property type="component" value="Unassembled WGS sequence"/>
</dbReference>
<dbReference type="PROSITE" id="PS50835">
    <property type="entry name" value="IG_LIKE"/>
    <property type="match status" value="1"/>
</dbReference>
<dbReference type="OrthoDB" id="412369at2759"/>
<dbReference type="Gene3D" id="2.60.40.10">
    <property type="entry name" value="Immunoglobulins"/>
    <property type="match status" value="2"/>
</dbReference>
<dbReference type="InterPro" id="IPR036179">
    <property type="entry name" value="Ig-like_dom_sf"/>
</dbReference>
<dbReference type="STRING" id="56216.A0A1A6H679"/>
<accession>A0A1A6H679</accession>
<gene>
    <name evidence="2" type="ORF">A6R68_15354</name>
</gene>
<organism evidence="2 3">
    <name type="scientific">Neotoma lepida</name>
    <name type="common">Desert woodrat</name>
    <dbReference type="NCBI Taxonomy" id="56216"/>
    <lineage>
        <taxon>Eukaryota</taxon>
        <taxon>Metazoa</taxon>
        <taxon>Chordata</taxon>
        <taxon>Craniata</taxon>
        <taxon>Vertebrata</taxon>
        <taxon>Euteleostomi</taxon>
        <taxon>Mammalia</taxon>
        <taxon>Eutheria</taxon>
        <taxon>Euarchontoglires</taxon>
        <taxon>Glires</taxon>
        <taxon>Rodentia</taxon>
        <taxon>Myomorpha</taxon>
        <taxon>Muroidea</taxon>
        <taxon>Cricetidae</taxon>
        <taxon>Neotominae</taxon>
        <taxon>Neotoma</taxon>
    </lineage>
</organism>
<dbReference type="EMBL" id="LZPO01044494">
    <property type="protein sequence ID" value="OBS74108.1"/>
    <property type="molecule type" value="Genomic_DNA"/>
</dbReference>
<dbReference type="CDD" id="cd00096">
    <property type="entry name" value="Ig"/>
    <property type="match status" value="1"/>
</dbReference>
<proteinExistence type="predicted"/>
<evidence type="ECO:0000313" key="2">
    <source>
        <dbReference type="EMBL" id="OBS74108.1"/>
    </source>
</evidence>
<comment type="caution">
    <text evidence="2">The sequence shown here is derived from an EMBL/GenBank/DDBJ whole genome shotgun (WGS) entry which is preliminary data.</text>
</comment>
<evidence type="ECO:0000259" key="1">
    <source>
        <dbReference type="PROSITE" id="PS50835"/>
    </source>
</evidence>
<reference evidence="2 3" key="1">
    <citation type="submission" date="2016-06" db="EMBL/GenBank/DDBJ databases">
        <title>The Draft Genome Sequence and Annotation of the Desert Woodrat Neotoma lepida.</title>
        <authorList>
            <person name="Campbell M."/>
            <person name="Oakeson K.F."/>
            <person name="Yandell M."/>
            <person name="Halpert J.R."/>
            <person name="Dearing D."/>
        </authorList>
    </citation>
    <scope>NUCLEOTIDE SEQUENCE [LARGE SCALE GENOMIC DNA]</scope>
    <source>
        <strain evidence="2">417</strain>
        <tissue evidence="2">Liver</tissue>
    </source>
</reference>
<dbReference type="Pfam" id="PF13927">
    <property type="entry name" value="Ig_3"/>
    <property type="match status" value="1"/>
</dbReference>
<keyword evidence="3" id="KW-1185">Reference proteome</keyword>
<feature type="non-terminal residue" evidence="2">
    <location>
        <position position="1"/>
    </location>
</feature>
<name>A0A1A6H679_NEOLE</name>
<feature type="non-terminal residue" evidence="2">
    <location>
        <position position="146"/>
    </location>
</feature>
<evidence type="ECO:0000313" key="3">
    <source>
        <dbReference type="Proteomes" id="UP000092124"/>
    </source>
</evidence>
<dbReference type="InterPro" id="IPR013783">
    <property type="entry name" value="Ig-like_fold"/>
</dbReference>
<feature type="domain" description="Ig-like" evidence="1">
    <location>
        <begin position="83"/>
        <end position="146"/>
    </location>
</feature>
<protein>
    <recommendedName>
        <fullName evidence="1">Ig-like domain-containing protein</fullName>
    </recommendedName>
</protein>